<dbReference type="Proteomes" id="UP000024635">
    <property type="component" value="Unassembled WGS sequence"/>
</dbReference>
<protein>
    <submittedName>
        <fullName evidence="1">Uncharacterized protein</fullName>
    </submittedName>
</protein>
<dbReference type="AlphaFoldDB" id="A0A016TFN3"/>
<keyword evidence="2" id="KW-1185">Reference proteome</keyword>
<evidence type="ECO:0000313" key="1">
    <source>
        <dbReference type="EMBL" id="EYC01472.1"/>
    </source>
</evidence>
<gene>
    <name evidence="1" type="primary">Acey_s0107.g3821</name>
    <name evidence="1" type="ORF">Y032_0107g3821</name>
</gene>
<organism evidence="1 2">
    <name type="scientific">Ancylostoma ceylanicum</name>
    <dbReference type="NCBI Taxonomy" id="53326"/>
    <lineage>
        <taxon>Eukaryota</taxon>
        <taxon>Metazoa</taxon>
        <taxon>Ecdysozoa</taxon>
        <taxon>Nematoda</taxon>
        <taxon>Chromadorea</taxon>
        <taxon>Rhabditida</taxon>
        <taxon>Rhabditina</taxon>
        <taxon>Rhabditomorpha</taxon>
        <taxon>Strongyloidea</taxon>
        <taxon>Ancylostomatidae</taxon>
        <taxon>Ancylostomatinae</taxon>
        <taxon>Ancylostoma</taxon>
    </lineage>
</organism>
<dbReference type="EMBL" id="JARK01001443">
    <property type="protein sequence ID" value="EYC01472.1"/>
    <property type="molecule type" value="Genomic_DNA"/>
</dbReference>
<evidence type="ECO:0000313" key="2">
    <source>
        <dbReference type="Proteomes" id="UP000024635"/>
    </source>
</evidence>
<comment type="caution">
    <text evidence="1">The sequence shown here is derived from an EMBL/GenBank/DDBJ whole genome shotgun (WGS) entry which is preliminary data.</text>
</comment>
<sequence>MVSFPCGISTVFSGGRDANPTPAQTLQISLLFIARLGLLSCFSAVRIDVIYAGSCSSRLVFSRKKQ</sequence>
<name>A0A016TFN3_9BILA</name>
<accession>A0A016TFN3</accession>
<proteinExistence type="predicted"/>
<reference evidence="2" key="1">
    <citation type="journal article" date="2015" name="Nat. Genet.">
        <title>The genome and transcriptome of the zoonotic hookworm Ancylostoma ceylanicum identify infection-specific gene families.</title>
        <authorList>
            <person name="Schwarz E.M."/>
            <person name="Hu Y."/>
            <person name="Antoshechkin I."/>
            <person name="Miller M.M."/>
            <person name="Sternberg P.W."/>
            <person name="Aroian R.V."/>
        </authorList>
    </citation>
    <scope>NUCLEOTIDE SEQUENCE</scope>
    <source>
        <strain evidence="2">HY135</strain>
    </source>
</reference>